<dbReference type="EMBL" id="BMYI01000019">
    <property type="protein sequence ID" value="GHC35976.1"/>
    <property type="molecule type" value="Genomic_DNA"/>
</dbReference>
<dbReference type="Proteomes" id="UP000658305">
    <property type="component" value="Unassembled WGS sequence"/>
</dbReference>
<comment type="caution">
    <text evidence="1">The sequence shown here is derived from an EMBL/GenBank/DDBJ whole genome shotgun (WGS) entry which is preliminary data.</text>
</comment>
<protein>
    <submittedName>
        <fullName evidence="1">Uncharacterized protein</fullName>
    </submittedName>
</protein>
<dbReference type="RefSeq" id="WP_189382122.1">
    <property type="nucleotide sequence ID" value="NZ_BMYI01000019.1"/>
</dbReference>
<organism evidence="1 2">
    <name type="scientific">Gemmobacter nanjingensis</name>
    <dbReference type="NCBI Taxonomy" id="488454"/>
    <lineage>
        <taxon>Bacteria</taxon>
        <taxon>Pseudomonadati</taxon>
        <taxon>Pseudomonadota</taxon>
        <taxon>Alphaproteobacteria</taxon>
        <taxon>Rhodobacterales</taxon>
        <taxon>Paracoccaceae</taxon>
        <taxon>Gemmobacter</taxon>
    </lineage>
</organism>
<keyword evidence="2" id="KW-1185">Reference proteome</keyword>
<dbReference type="SUPFAM" id="SSF53756">
    <property type="entry name" value="UDP-Glycosyltransferase/glycogen phosphorylase"/>
    <property type="match status" value="1"/>
</dbReference>
<sequence>MSDAVRILTRGPKPPGWEGLEIALTARAGAIFLSDVPEAEADLVLAHGLRAVPALPGNRLIVHLLPSDLEVDPPPDLTGVERFLCSDKALLELLIRRLDLPASRITLLPAVSGESFRSPIRAEQTDMGLISASPAALAAALDLLVALYKDMPDAGIRLRLLDPLPETARDRMLWRRINSAPGLRYAIDVAPEATGLDAWLSETGFLLIPPDFSHDAETLRPAALAAGTLPMPDVHASGWPPLLRPALKEMRARLIAMLSRSQGRIKLLAQARNQRRIDHAVDKTLADWHAILHPAGPAAVATAVRRVLVVWGIADWEGFHRREMLIALADNLPADSRLLFIDPHSHYATLLKRDPAAGGRLRDEALLHPRSPHPGVLAMRLLTGGLPPEIPTSPLLKRGLSRGDLAEAVAREFFGPEVVITHWLYKPDQFQILSENADAIYEVYDDYTLDFSSGAPLPEVERQEALALAAARHVFFTSDVLAQRKGAQARSHSTVTNGVALSAFAAARGALPETAASGARPLVGYLGNLSDFFDWELMAELCEGRPQTDFLLCGNIEWGRLGARSVLAEKMMSLPNVVFTGAVARPEGAAAMACCDALIIPFRVNLAMDAVNPLKLWEYFSLGLPVVSSPMQTINLPSPLLRIAREVTEWQTALTDALASDDPVSASRRRAMAAERDWHILTRRYLRDAGFDVSVRREASGRG</sequence>
<name>A0ABQ3FRP2_9RHOB</name>
<dbReference type="Gene3D" id="3.40.50.2000">
    <property type="entry name" value="Glycogen Phosphorylase B"/>
    <property type="match status" value="1"/>
</dbReference>
<evidence type="ECO:0000313" key="2">
    <source>
        <dbReference type="Proteomes" id="UP000658305"/>
    </source>
</evidence>
<proteinExistence type="predicted"/>
<evidence type="ECO:0000313" key="1">
    <source>
        <dbReference type="EMBL" id="GHC35976.1"/>
    </source>
</evidence>
<reference evidence="2" key="1">
    <citation type="journal article" date="2019" name="Int. J. Syst. Evol. Microbiol.">
        <title>The Global Catalogue of Microorganisms (GCM) 10K type strain sequencing project: providing services to taxonomists for standard genome sequencing and annotation.</title>
        <authorList>
            <consortium name="The Broad Institute Genomics Platform"/>
            <consortium name="The Broad Institute Genome Sequencing Center for Infectious Disease"/>
            <person name="Wu L."/>
            <person name="Ma J."/>
        </authorList>
    </citation>
    <scope>NUCLEOTIDE SEQUENCE [LARGE SCALE GENOMIC DNA]</scope>
    <source>
        <strain evidence="2">KCTC 23298</strain>
    </source>
</reference>
<gene>
    <name evidence="1" type="ORF">GCM10007291_41710</name>
</gene>
<accession>A0ABQ3FRP2</accession>